<dbReference type="InterPro" id="IPR041189">
    <property type="entry name" value="TFIIB_C_1"/>
</dbReference>
<evidence type="ECO:0000259" key="3">
    <source>
        <dbReference type="Pfam" id="PF22108"/>
    </source>
</evidence>
<dbReference type="CDD" id="cd00043">
    <property type="entry name" value="CYCLIN_SF"/>
    <property type="match status" value="1"/>
</dbReference>
<sequence>MATAADYVGKGCPFCGAVDSIETDEVRGEAACVNCATVVAMGLEENVATRYEKDATHADVDRDNDWDGNGGVGRATARGGGLTRDEAAAAAAGVLRRTATGAAAHGGNLGPFGDAAPYGRTRLHPRMSGQLEALFRLSRRHDEAILRDAVALAKHLVGFRRERGIRVEHQTEVSAACLMLAAERLGHPIPLAEMRVLDGSLKDVESRRQEVVEAANMGAEMAALAAKYVPNLILYYVQLQQLPLIHYERPCLALVEAMRVCERTAAVGAAGLAAAVEAEKAVMAVLLARAEPRLQWPGKPQQPADPNNEPPRATLYTGFASSAHLQPARVEKLMRVAERAVPLIEPEFARLMRTPAFAVTAVVHHTEEVTPASAPANASVDAPHTRKRRRSRSATPPTA</sequence>
<evidence type="ECO:0000313" key="5">
    <source>
        <dbReference type="Proteomes" id="UP001430356"/>
    </source>
</evidence>
<dbReference type="Pfam" id="PF22109">
    <property type="entry name" value="Zn_ribbon_tTFIIB"/>
    <property type="match status" value="1"/>
</dbReference>
<dbReference type="Gene3D" id="1.10.472.110">
    <property type="match status" value="1"/>
</dbReference>
<evidence type="ECO:0000256" key="1">
    <source>
        <dbReference type="SAM" id="MobiDB-lite"/>
    </source>
</evidence>
<feature type="region of interest" description="Disordered" evidence="1">
    <location>
        <begin position="369"/>
        <end position="399"/>
    </location>
</feature>
<keyword evidence="5" id="KW-1185">Reference proteome</keyword>
<dbReference type="InterPro" id="IPR054332">
    <property type="entry name" value="TFIIB_C_2"/>
</dbReference>
<dbReference type="AlphaFoldDB" id="A0AAW0EQH1"/>
<organism evidence="4 5">
    <name type="scientific">Novymonas esmeraldas</name>
    <dbReference type="NCBI Taxonomy" id="1808958"/>
    <lineage>
        <taxon>Eukaryota</taxon>
        <taxon>Discoba</taxon>
        <taxon>Euglenozoa</taxon>
        <taxon>Kinetoplastea</taxon>
        <taxon>Metakinetoplastina</taxon>
        <taxon>Trypanosomatida</taxon>
        <taxon>Trypanosomatidae</taxon>
        <taxon>Novymonas</taxon>
    </lineage>
</organism>
<gene>
    <name evidence="4" type="ORF">NESM_000579300</name>
</gene>
<reference evidence="4 5" key="1">
    <citation type="journal article" date="2021" name="MBio">
        <title>A New Model Trypanosomatid, Novymonas esmeraldas: Genomic Perception of Its 'Candidatus Pandoraea novymonadis' Endosymbiont.</title>
        <authorList>
            <person name="Zakharova A."/>
            <person name="Saura A."/>
            <person name="Butenko A."/>
            <person name="Podesvova L."/>
            <person name="Warmusova S."/>
            <person name="Kostygov A.Y."/>
            <person name="Nenarokova A."/>
            <person name="Lukes J."/>
            <person name="Opperdoes F.R."/>
            <person name="Yurchenko V."/>
        </authorList>
    </citation>
    <scope>NUCLEOTIDE SEQUENCE [LARGE SCALE GENOMIC DNA]</scope>
    <source>
        <strain evidence="4 5">E262AT.01</strain>
    </source>
</reference>
<proteinExistence type="predicted"/>
<dbReference type="Gene3D" id="1.10.472.10">
    <property type="entry name" value="Cyclin-like"/>
    <property type="match status" value="1"/>
</dbReference>
<dbReference type="Pfam" id="PF22108">
    <property type="entry name" value="TFIIB_C_2"/>
    <property type="match status" value="1"/>
</dbReference>
<evidence type="ECO:0000313" key="4">
    <source>
        <dbReference type="EMBL" id="KAK7196420.1"/>
    </source>
</evidence>
<dbReference type="Proteomes" id="UP001430356">
    <property type="component" value="Unassembled WGS sequence"/>
</dbReference>
<evidence type="ECO:0000259" key="2">
    <source>
        <dbReference type="Pfam" id="PF18542"/>
    </source>
</evidence>
<dbReference type="Pfam" id="PF18542">
    <property type="entry name" value="TFIIB_C_1"/>
    <property type="match status" value="1"/>
</dbReference>
<name>A0AAW0EQH1_9TRYP</name>
<feature type="domain" description="Transcription factor IIB C-terminal module 2" evidence="3">
    <location>
        <begin position="231"/>
        <end position="344"/>
    </location>
</feature>
<evidence type="ECO:0008006" key="6">
    <source>
        <dbReference type="Google" id="ProtNLM"/>
    </source>
</evidence>
<accession>A0AAW0EQH1</accession>
<feature type="domain" description="Transcription factor IIB C-terminal module 1" evidence="2">
    <location>
        <begin position="123"/>
        <end position="220"/>
    </location>
</feature>
<protein>
    <recommendedName>
        <fullName evidence="6">TFIIB-type domain-containing protein</fullName>
    </recommendedName>
</protein>
<comment type="caution">
    <text evidence="4">The sequence shown here is derived from an EMBL/GenBank/DDBJ whole genome shotgun (WGS) entry which is preliminary data.</text>
</comment>
<dbReference type="EMBL" id="JAECZO010000076">
    <property type="protein sequence ID" value="KAK7196420.1"/>
    <property type="molecule type" value="Genomic_DNA"/>
</dbReference>